<reference evidence="6 7" key="1">
    <citation type="submission" date="2022-12" db="EMBL/GenBank/DDBJ databases">
        <authorList>
            <person name="Muema E."/>
        </authorList>
    </citation>
    <scope>NUCLEOTIDE SEQUENCE [LARGE SCALE GENOMIC DNA]</scope>
    <source>
        <strain evidence="7">1326</strain>
    </source>
</reference>
<evidence type="ECO:0000313" key="7">
    <source>
        <dbReference type="Proteomes" id="UP001387293"/>
    </source>
</evidence>
<dbReference type="InterPro" id="IPR052032">
    <property type="entry name" value="ATP-dep_AA_Ligase"/>
</dbReference>
<proteinExistence type="predicted"/>
<dbReference type="PANTHER" id="PTHR43585:SF2">
    <property type="entry name" value="ATP-GRASP ENZYME FSQD"/>
    <property type="match status" value="1"/>
</dbReference>
<dbReference type="RefSeq" id="WP_337108475.1">
    <property type="nucleotide sequence ID" value="NZ_JAPYKS010000022.1"/>
</dbReference>
<sequence>MARKAFIMVEGHNGFGLLFVQAALRLGLHPITLSADPTSYDYLAAGGIEAIRVDTDDLGALIHKCSELRTTYDIAGIIGFSGSDESACLTAAKLCRYFDLPGPDPVSIERCCDKFTQRQLLAGAGVPIPAFRSATNAMEVESSAAEIGLPVILKPAVGSGSCGVRLCSNVDEVAEHTTYLLGGKHIWRSPPRILVEEFAQGAFHCAHVTANEVIGIGAAELGPLPHFSFRQFTFPAPLSDDEYKRIAEVSLSCLQALDLGWGPTNVDLLWTKRGPVVIEVNPRLAGAPDPQLIQLAYGIDLITEHIKLVIGENWDLRRRRSHTAAVRYLNPDHDGILDWIDGDSQASAISGVVEAKLYVKPKTLIVRKGNYQDMIGHVIASSPNLARTEATLQRAIGSITWSITPLPASGEHK</sequence>
<dbReference type="Gene3D" id="3.40.50.20">
    <property type="match status" value="1"/>
</dbReference>
<dbReference type="PANTHER" id="PTHR43585">
    <property type="entry name" value="FUMIPYRROLE BIOSYNTHESIS PROTEIN C"/>
    <property type="match status" value="1"/>
</dbReference>
<dbReference type="PROSITE" id="PS00867">
    <property type="entry name" value="CPSASE_2"/>
    <property type="match status" value="1"/>
</dbReference>
<evidence type="ECO:0000256" key="1">
    <source>
        <dbReference type="ARBA" id="ARBA00022598"/>
    </source>
</evidence>
<evidence type="ECO:0000256" key="4">
    <source>
        <dbReference type="PROSITE-ProRule" id="PRU00409"/>
    </source>
</evidence>
<evidence type="ECO:0000313" key="6">
    <source>
        <dbReference type="EMBL" id="MEI9412030.1"/>
    </source>
</evidence>
<organism evidence="6 7">
    <name type="scientific">Mesorhizobium salmacidum</name>
    <dbReference type="NCBI Taxonomy" id="3015171"/>
    <lineage>
        <taxon>Bacteria</taxon>
        <taxon>Pseudomonadati</taxon>
        <taxon>Pseudomonadota</taxon>
        <taxon>Alphaproteobacteria</taxon>
        <taxon>Hyphomicrobiales</taxon>
        <taxon>Phyllobacteriaceae</taxon>
        <taxon>Mesorhizobium</taxon>
    </lineage>
</organism>
<name>A0ABU8L3Z2_9HYPH</name>
<dbReference type="InterPro" id="IPR011761">
    <property type="entry name" value="ATP-grasp"/>
</dbReference>
<evidence type="ECO:0000259" key="5">
    <source>
        <dbReference type="PROSITE" id="PS50975"/>
    </source>
</evidence>
<comment type="caution">
    <text evidence="6">The sequence shown here is derived from an EMBL/GenBank/DDBJ whole genome shotgun (WGS) entry which is preliminary data.</text>
</comment>
<keyword evidence="2 4" id="KW-0547">Nucleotide-binding</keyword>
<accession>A0ABU8L3Z2</accession>
<dbReference type="InterPro" id="IPR005479">
    <property type="entry name" value="CPAse_ATP-bd"/>
</dbReference>
<dbReference type="EMBL" id="JAPYKS010000022">
    <property type="protein sequence ID" value="MEI9412030.1"/>
    <property type="molecule type" value="Genomic_DNA"/>
</dbReference>
<dbReference type="Pfam" id="PF02786">
    <property type="entry name" value="CPSase_L_D2"/>
    <property type="match status" value="1"/>
</dbReference>
<protein>
    <submittedName>
        <fullName evidence="6">Acetyl-CoA carboxylase biotin carboxylase subunit family protein</fullName>
    </submittedName>
</protein>
<dbReference type="InterPro" id="IPR013815">
    <property type="entry name" value="ATP_grasp_subdomain_1"/>
</dbReference>
<gene>
    <name evidence="6" type="ORF">O7A60_25180</name>
</gene>
<dbReference type="Pfam" id="PF18603">
    <property type="entry name" value="LAL_C2"/>
    <property type="match status" value="1"/>
</dbReference>
<dbReference type="Gene3D" id="3.30.470.20">
    <property type="entry name" value="ATP-grasp fold, B domain"/>
    <property type="match status" value="1"/>
</dbReference>
<feature type="domain" description="ATP-grasp" evidence="5">
    <location>
        <begin position="118"/>
        <end position="310"/>
    </location>
</feature>
<keyword evidence="3 4" id="KW-0067">ATP-binding</keyword>
<evidence type="ECO:0000256" key="3">
    <source>
        <dbReference type="ARBA" id="ARBA00022840"/>
    </source>
</evidence>
<dbReference type="PROSITE" id="PS50975">
    <property type="entry name" value="ATP_GRASP"/>
    <property type="match status" value="1"/>
</dbReference>
<dbReference type="Gene3D" id="3.30.1490.20">
    <property type="entry name" value="ATP-grasp fold, A domain"/>
    <property type="match status" value="1"/>
</dbReference>
<dbReference type="SUPFAM" id="SSF56059">
    <property type="entry name" value="Glutathione synthetase ATP-binding domain-like"/>
    <property type="match status" value="1"/>
</dbReference>
<dbReference type="Proteomes" id="UP001387293">
    <property type="component" value="Unassembled WGS sequence"/>
</dbReference>
<dbReference type="InterPro" id="IPR040570">
    <property type="entry name" value="LAL_C2"/>
</dbReference>
<evidence type="ECO:0000256" key="2">
    <source>
        <dbReference type="ARBA" id="ARBA00022741"/>
    </source>
</evidence>
<keyword evidence="7" id="KW-1185">Reference proteome</keyword>
<keyword evidence="1" id="KW-0436">Ligase</keyword>